<dbReference type="InterPro" id="IPR052194">
    <property type="entry name" value="MESH1"/>
</dbReference>
<keyword evidence="2" id="KW-0378">Hydrolase</keyword>
<sequence length="186" mass="20242">MSPPDTVLREHVALVTRAADFAARRHADQRRKGTEREPYVNHLAEVATLLAESVEEPNAWLVAAGWLHDTIEDTETTHDELVQLFGSKVADLVAEVTDDTSLSKAERKRLQVARAPHKSPDAKAIKIADKISNLRSLVASPPADWAQARILDYVTWAESVVAGCRGTNAALESIFDQSAVAARGAV</sequence>
<dbReference type="SMART" id="SM00471">
    <property type="entry name" value="HDc"/>
    <property type="match status" value="1"/>
</dbReference>
<reference evidence="2 3" key="1">
    <citation type="submission" date="2015-03" db="EMBL/GenBank/DDBJ databases">
        <title>Genome sequencing of Methylobacterium aquaticum DSM16371 type strain.</title>
        <authorList>
            <person name="Chaudhry V."/>
            <person name="Patil P.B."/>
        </authorList>
    </citation>
    <scope>NUCLEOTIDE SEQUENCE [LARGE SCALE GENOMIC DNA]</scope>
    <source>
        <strain evidence="2 3">DSM 16371</strain>
    </source>
</reference>
<dbReference type="GO" id="GO:0008893">
    <property type="term" value="F:guanosine-3',5'-bis(diphosphate) 3'-diphosphatase activity"/>
    <property type="evidence" value="ECO:0007669"/>
    <property type="project" value="TreeGrafter"/>
</dbReference>
<dbReference type="PATRIC" id="fig|270351.6.peg.7568"/>
<gene>
    <name evidence="2" type="ORF">VP06_12915</name>
</gene>
<dbReference type="CDD" id="cd00077">
    <property type="entry name" value="HDc"/>
    <property type="match status" value="1"/>
</dbReference>
<dbReference type="SUPFAM" id="SSF109604">
    <property type="entry name" value="HD-domain/PDEase-like"/>
    <property type="match status" value="1"/>
</dbReference>
<evidence type="ECO:0000313" key="3">
    <source>
        <dbReference type="Proteomes" id="UP000035929"/>
    </source>
</evidence>
<dbReference type="Gene3D" id="1.10.3210.10">
    <property type="entry name" value="Hypothetical protein af1432"/>
    <property type="match status" value="1"/>
</dbReference>
<protein>
    <submittedName>
        <fullName evidence="2">Phosphohydrolase</fullName>
    </submittedName>
</protein>
<dbReference type="RefSeq" id="WP_048464172.1">
    <property type="nucleotide sequence ID" value="NZ_LABX01000092.1"/>
</dbReference>
<dbReference type="OrthoDB" id="9802385at2"/>
<feature type="domain" description="HD/PDEase" evidence="1">
    <location>
        <begin position="35"/>
        <end position="143"/>
    </location>
</feature>
<accession>A0A0J6SN95</accession>
<dbReference type="Proteomes" id="UP000035929">
    <property type="component" value="Unassembled WGS sequence"/>
</dbReference>
<comment type="caution">
    <text evidence="2">The sequence shown here is derived from an EMBL/GenBank/DDBJ whole genome shotgun (WGS) entry which is preliminary data.</text>
</comment>
<dbReference type="EMBL" id="LABX01000092">
    <property type="protein sequence ID" value="KMO35139.1"/>
    <property type="molecule type" value="Genomic_DNA"/>
</dbReference>
<name>A0A0J6SN95_9HYPH</name>
<dbReference type="PANTHER" id="PTHR46246:SF1">
    <property type="entry name" value="GUANOSINE-3',5'-BIS(DIPHOSPHATE) 3'-PYROPHOSPHOHYDROLASE MESH1"/>
    <property type="match status" value="1"/>
</dbReference>
<evidence type="ECO:0000259" key="1">
    <source>
        <dbReference type="SMART" id="SM00471"/>
    </source>
</evidence>
<evidence type="ECO:0000313" key="2">
    <source>
        <dbReference type="EMBL" id="KMO35139.1"/>
    </source>
</evidence>
<proteinExistence type="predicted"/>
<organism evidence="2 3">
    <name type="scientific">Methylobacterium aquaticum</name>
    <dbReference type="NCBI Taxonomy" id="270351"/>
    <lineage>
        <taxon>Bacteria</taxon>
        <taxon>Pseudomonadati</taxon>
        <taxon>Pseudomonadota</taxon>
        <taxon>Alphaproteobacteria</taxon>
        <taxon>Hyphomicrobiales</taxon>
        <taxon>Methylobacteriaceae</taxon>
        <taxon>Methylobacterium</taxon>
    </lineage>
</organism>
<dbReference type="PANTHER" id="PTHR46246">
    <property type="entry name" value="GUANOSINE-3',5'-BIS(DIPHOSPHATE) 3'-PYROPHOSPHOHYDROLASE MESH1"/>
    <property type="match status" value="1"/>
</dbReference>
<dbReference type="Pfam" id="PF13328">
    <property type="entry name" value="HD_4"/>
    <property type="match status" value="1"/>
</dbReference>
<dbReference type="AlphaFoldDB" id="A0A0J6SN95"/>
<dbReference type="InterPro" id="IPR003607">
    <property type="entry name" value="HD/PDEase_dom"/>
</dbReference>